<dbReference type="Gene3D" id="3.30.565.10">
    <property type="entry name" value="Histidine kinase-like ATPase, C-terminal domain"/>
    <property type="match status" value="1"/>
</dbReference>
<dbReference type="InterPro" id="IPR001932">
    <property type="entry name" value="PPM-type_phosphatase-like_dom"/>
</dbReference>
<dbReference type="InterPro" id="IPR035965">
    <property type="entry name" value="PAS-like_dom_sf"/>
</dbReference>
<feature type="domain" description="PAS" evidence="3">
    <location>
        <begin position="27"/>
        <end position="56"/>
    </location>
</feature>
<dbReference type="SUPFAM" id="SSF55874">
    <property type="entry name" value="ATPase domain of HSP90 chaperone/DNA topoisomerase II/histidine kinase"/>
    <property type="match status" value="1"/>
</dbReference>
<dbReference type="InterPro" id="IPR052016">
    <property type="entry name" value="Bact_Sigma-Reg"/>
</dbReference>
<evidence type="ECO:0000256" key="1">
    <source>
        <dbReference type="ARBA" id="ARBA00022801"/>
    </source>
</evidence>
<dbReference type="InterPro" id="IPR000014">
    <property type="entry name" value="PAS"/>
</dbReference>
<evidence type="ECO:0000259" key="3">
    <source>
        <dbReference type="PROSITE" id="PS50112"/>
    </source>
</evidence>
<organism evidence="4">
    <name type="scientific">Streptomyces sp. R44</name>
    <dbReference type="NCBI Taxonomy" id="3238633"/>
    <lineage>
        <taxon>Bacteria</taxon>
        <taxon>Bacillati</taxon>
        <taxon>Actinomycetota</taxon>
        <taxon>Actinomycetes</taxon>
        <taxon>Kitasatosporales</taxon>
        <taxon>Streptomycetaceae</taxon>
        <taxon>Streptomyces</taxon>
    </lineage>
</organism>
<gene>
    <name evidence="4" type="ORF">AB5J54_40215</name>
</gene>
<dbReference type="PANTHER" id="PTHR43156">
    <property type="entry name" value="STAGE II SPORULATION PROTEIN E-RELATED"/>
    <property type="match status" value="1"/>
</dbReference>
<dbReference type="InterPro" id="IPR003594">
    <property type="entry name" value="HATPase_dom"/>
</dbReference>
<dbReference type="SUPFAM" id="SSF55785">
    <property type="entry name" value="PYP-like sensor domain (PAS domain)"/>
    <property type="match status" value="1"/>
</dbReference>
<dbReference type="FunFam" id="3.30.565.10:FF:000028">
    <property type="entry name" value="PAS sensor protein"/>
    <property type="match status" value="1"/>
</dbReference>
<dbReference type="PANTHER" id="PTHR43156:SF2">
    <property type="entry name" value="STAGE II SPORULATION PROTEIN E"/>
    <property type="match status" value="1"/>
</dbReference>
<dbReference type="Pfam" id="PF01590">
    <property type="entry name" value="GAF"/>
    <property type="match status" value="1"/>
</dbReference>
<dbReference type="RefSeq" id="WP_369148964.1">
    <property type="nucleotide sequence ID" value="NZ_CP163444.1"/>
</dbReference>
<evidence type="ECO:0000313" key="4">
    <source>
        <dbReference type="EMBL" id="XDQ76367.1"/>
    </source>
</evidence>
<dbReference type="CDD" id="cd00130">
    <property type="entry name" value="PAS"/>
    <property type="match status" value="1"/>
</dbReference>
<dbReference type="SUPFAM" id="SSF55781">
    <property type="entry name" value="GAF domain-like"/>
    <property type="match status" value="1"/>
</dbReference>
<feature type="region of interest" description="Disordered" evidence="2">
    <location>
        <begin position="276"/>
        <end position="295"/>
    </location>
</feature>
<dbReference type="Gene3D" id="3.30.450.20">
    <property type="entry name" value="PAS domain"/>
    <property type="match status" value="1"/>
</dbReference>
<dbReference type="AlphaFoldDB" id="A0AB39T8Q4"/>
<proteinExistence type="predicted"/>
<dbReference type="InterPro" id="IPR036457">
    <property type="entry name" value="PPM-type-like_dom_sf"/>
</dbReference>
<dbReference type="InterPro" id="IPR029016">
    <property type="entry name" value="GAF-like_dom_sf"/>
</dbReference>
<dbReference type="GO" id="GO:0006355">
    <property type="term" value="P:regulation of DNA-templated transcription"/>
    <property type="evidence" value="ECO:0007669"/>
    <property type="project" value="InterPro"/>
</dbReference>
<dbReference type="Pfam" id="PF07228">
    <property type="entry name" value="SpoIIE"/>
    <property type="match status" value="1"/>
</dbReference>
<dbReference type="PROSITE" id="PS50112">
    <property type="entry name" value="PAS"/>
    <property type="match status" value="1"/>
</dbReference>
<keyword evidence="1" id="KW-0378">Hydrolase</keyword>
<dbReference type="InterPro" id="IPR013767">
    <property type="entry name" value="PAS_fold"/>
</dbReference>
<dbReference type="InterPro" id="IPR003018">
    <property type="entry name" value="GAF"/>
</dbReference>
<dbReference type="GO" id="GO:0016791">
    <property type="term" value="F:phosphatase activity"/>
    <property type="evidence" value="ECO:0007669"/>
    <property type="project" value="TreeGrafter"/>
</dbReference>
<dbReference type="CDD" id="cd16936">
    <property type="entry name" value="HATPase_RsbW-like"/>
    <property type="match status" value="1"/>
</dbReference>
<dbReference type="Pfam" id="PF13581">
    <property type="entry name" value="HATPase_c_2"/>
    <property type="match status" value="1"/>
</dbReference>
<dbReference type="Gene3D" id="3.60.40.10">
    <property type="entry name" value="PPM-type phosphatase domain"/>
    <property type="match status" value="1"/>
</dbReference>
<name>A0AB39T8Q4_9ACTN</name>
<protein>
    <submittedName>
        <fullName evidence="4">SpoIIE family protein phosphatase</fullName>
    </submittedName>
</protein>
<sequence>MGPRDQAGSDGSRAEGGSALKGVAAALLDAHGRVVWWSRTARWLLGWSGEEVAGRSARDVLGEVETYPESSAGVRRVRLRHRAGHVVEADVRVSEAEGSDARLVLMRLPGEPGGWDQERDIARALLAQDGIGVAQYDMAGRLVRTNAAMEALRPPGAGDDWLDGLAARDGGGSARAAFERVAATGTPLAARVYDLGSDGGAVALSMSCFRIDDVLGAPLGIMVEASRVTGTGPQLDAAYRGAFEIGQSLDVVQVAQDLTRVLVPALGDYATVDYPDDVLEGRDPPTGYPGQEASAPRRVAVRAADGVWPARLIQVGEAIPPVAETPDIAAKLVGDVLVADAEQARRIFGGDPEVIARFLPEGVHASLGCPLYRRGRFFGYAVVHRTRTAAAFDETDVKLMHDLCARTATAIDNAFRFAREHQTAVVLQRSLLPPAATRSTAAETAGIYLPAGGSVSVGGDWYDAFDLSSLRVGLVVGDVVGHGLEAAATMARLRTAVQTLAELDLPPDELLTRVDDLVRRMQIEAEQPDTVGGSCLFAVYDPVGRTCQMASAGNPPPALVTPDGKVSFVPVTPGPLLGVGDNPFEVTTLTLPPGSTLVCYTDGLLGRDVAAGTERLKADLAALSGAHGTPAALGDALVARSPHTKNPVDDISVLLARTHVVAEESTAVWEYPADLSAVADARAHVQARLEAWGLEELLFSTELIVSELVTNAMRYAGGPVTLRLVRDRVLVCEVSDPSSTQPRLRRALATDEGGRGLFLVAQLTSRWGSRYTARGKTIWTEQNLPEA</sequence>
<dbReference type="Gene3D" id="3.30.450.40">
    <property type="match status" value="1"/>
</dbReference>
<dbReference type="EMBL" id="CP163444">
    <property type="protein sequence ID" value="XDQ76367.1"/>
    <property type="molecule type" value="Genomic_DNA"/>
</dbReference>
<dbReference type="Pfam" id="PF00989">
    <property type="entry name" value="PAS"/>
    <property type="match status" value="1"/>
</dbReference>
<dbReference type="SMART" id="SM00331">
    <property type="entry name" value="PP2C_SIG"/>
    <property type="match status" value="1"/>
</dbReference>
<evidence type="ECO:0000256" key="2">
    <source>
        <dbReference type="SAM" id="MobiDB-lite"/>
    </source>
</evidence>
<dbReference type="SUPFAM" id="SSF81606">
    <property type="entry name" value="PP2C-like"/>
    <property type="match status" value="1"/>
</dbReference>
<accession>A0AB39T8Q4</accession>
<dbReference type="InterPro" id="IPR036890">
    <property type="entry name" value="HATPase_C_sf"/>
</dbReference>
<reference evidence="4" key="1">
    <citation type="submission" date="2024-07" db="EMBL/GenBank/DDBJ databases">
        <authorList>
            <person name="Yu S.T."/>
        </authorList>
    </citation>
    <scope>NUCLEOTIDE SEQUENCE</scope>
    <source>
        <strain evidence="4">R44</strain>
    </source>
</reference>